<proteinExistence type="predicted"/>
<organism evidence="1 2">
    <name type="scientific">Dermacentor silvarum</name>
    <name type="common">Tick</name>
    <dbReference type="NCBI Taxonomy" id="543639"/>
    <lineage>
        <taxon>Eukaryota</taxon>
        <taxon>Metazoa</taxon>
        <taxon>Ecdysozoa</taxon>
        <taxon>Arthropoda</taxon>
        <taxon>Chelicerata</taxon>
        <taxon>Arachnida</taxon>
        <taxon>Acari</taxon>
        <taxon>Parasitiformes</taxon>
        <taxon>Ixodida</taxon>
        <taxon>Ixodoidea</taxon>
        <taxon>Ixodidae</taxon>
        <taxon>Rhipicephalinae</taxon>
        <taxon>Dermacentor</taxon>
    </lineage>
</organism>
<protein>
    <submittedName>
        <fullName evidence="1">Uncharacterized protein</fullName>
    </submittedName>
</protein>
<comment type="caution">
    <text evidence="1">The sequence shown here is derived from an EMBL/GenBank/DDBJ whole genome shotgun (WGS) entry which is preliminary data.</text>
</comment>
<evidence type="ECO:0000313" key="2">
    <source>
        <dbReference type="Proteomes" id="UP000821865"/>
    </source>
</evidence>
<dbReference type="Proteomes" id="UP000821865">
    <property type="component" value="Chromosome 1"/>
</dbReference>
<dbReference type="EMBL" id="CM023470">
    <property type="protein sequence ID" value="KAH7977812.1"/>
    <property type="molecule type" value="Genomic_DNA"/>
</dbReference>
<sequence length="168" mass="19073">MSNGDDKNVFNERLIDAVEKERALWDLQDRMYKSRSVCEAAWRRVAADLGATVSDVKARWKNLRDTFRRVLKSRSEMSKSGAPADSLDEEKQWIFFVRLLFLKDTMTGRPTSGNLKPVAEDDVNSVGGTGLNESAQQIFEEMYQDDELSVEEVGTYDNTQASNLVQPK</sequence>
<reference evidence="1" key="1">
    <citation type="submission" date="2020-05" db="EMBL/GenBank/DDBJ databases">
        <title>Large-scale comparative analyses of tick genomes elucidate their genetic diversity and vector capacities.</title>
        <authorList>
            <person name="Jia N."/>
            <person name="Wang J."/>
            <person name="Shi W."/>
            <person name="Du L."/>
            <person name="Sun Y."/>
            <person name="Zhan W."/>
            <person name="Jiang J."/>
            <person name="Wang Q."/>
            <person name="Zhang B."/>
            <person name="Ji P."/>
            <person name="Sakyi L.B."/>
            <person name="Cui X."/>
            <person name="Yuan T."/>
            <person name="Jiang B."/>
            <person name="Yang W."/>
            <person name="Lam T.T.-Y."/>
            <person name="Chang Q."/>
            <person name="Ding S."/>
            <person name="Wang X."/>
            <person name="Zhu J."/>
            <person name="Ruan X."/>
            <person name="Zhao L."/>
            <person name="Wei J."/>
            <person name="Que T."/>
            <person name="Du C."/>
            <person name="Cheng J."/>
            <person name="Dai P."/>
            <person name="Han X."/>
            <person name="Huang E."/>
            <person name="Gao Y."/>
            <person name="Liu J."/>
            <person name="Shao H."/>
            <person name="Ye R."/>
            <person name="Li L."/>
            <person name="Wei W."/>
            <person name="Wang X."/>
            <person name="Wang C."/>
            <person name="Yang T."/>
            <person name="Huo Q."/>
            <person name="Li W."/>
            <person name="Guo W."/>
            <person name="Chen H."/>
            <person name="Zhou L."/>
            <person name="Ni X."/>
            <person name="Tian J."/>
            <person name="Zhou Y."/>
            <person name="Sheng Y."/>
            <person name="Liu T."/>
            <person name="Pan Y."/>
            <person name="Xia L."/>
            <person name="Li J."/>
            <person name="Zhao F."/>
            <person name="Cao W."/>
        </authorList>
    </citation>
    <scope>NUCLEOTIDE SEQUENCE</scope>
    <source>
        <strain evidence="1">Dsil-2018</strain>
    </source>
</reference>
<name>A0ACB8DTP7_DERSI</name>
<evidence type="ECO:0000313" key="1">
    <source>
        <dbReference type="EMBL" id="KAH7977812.1"/>
    </source>
</evidence>
<accession>A0ACB8DTP7</accession>
<keyword evidence="2" id="KW-1185">Reference proteome</keyword>
<gene>
    <name evidence="1" type="ORF">HPB49_003687</name>
</gene>